<accession>A0A7M1S817</accession>
<evidence type="ECO:0000313" key="2">
    <source>
        <dbReference type="EMBL" id="QOR62859.1"/>
    </source>
</evidence>
<dbReference type="RefSeq" id="WP_197549676.1">
    <property type="nucleotide sequence ID" value="NZ_CP063164.1"/>
</dbReference>
<keyword evidence="3" id="KW-1185">Reference proteome</keyword>
<gene>
    <name evidence="2" type="ORF">IMZ28_05180</name>
</gene>
<dbReference type="Proteomes" id="UP000595074">
    <property type="component" value="Chromosome"/>
</dbReference>
<protein>
    <recommendedName>
        <fullName evidence="4">Periplasmic protein</fullName>
    </recommendedName>
</protein>
<feature type="transmembrane region" description="Helical" evidence="1">
    <location>
        <begin position="265"/>
        <end position="282"/>
    </location>
</feature>
<evidence type="ECO:0000256" key="1">
    <source>
        <dbReference type="SAM" id="Phobius"/>
    </source>
</evidence>
<keyword evidence="1" id="KW-0472">Membrane</keyword>
<name>A0A7M1S817_9BACT</name>
<dbReference type="KEGG" id="sinu:IMZ28_05180"/>
<organism evidence="2 3">
    <name type="scientific">Sulfurovum indicum</name>
    <dbReference type="NCBI Taxonomy" id="2779528"/>
    <lineage>
        <taxon>Bacteria</taxon>
        <taxon>Pseudomonadati</taxon>
        <taxon>Campylobacterota</taxon>
        <taxon>Epsilonproteobacteria</taxon>
        <taxon>Campylobacterales</taxon>
        <taxon>Sulfurovaceae</taxon>
        <taxon>Sulfurovum</taxon>
    </lineage>
</organism>
<evidence type="ECO:0008006" key="4">
    <source>
        <dbReference type="Google" id="ProtNLM"/>
    </source>
</evidence>
<dbReference type="EMBL" id="CP063164">
    <property type="protein sequence ID" value="QOR62859.1"/>
    <property type="molecule type" value="Genomic_DNA"/>
</dbReference>
<dbReference type="AlphaFoldDB" id="A0A7M1S817"/>
<evidence type="ECO:0000313" key="3">
    <source>
        <dbReference type="Proteomes" id="UP000595074"/>
    </source>
</evidence>
<sequence>MHHLRTFILFWGLLLLTASWLHAEGDFKYSYVPKKVYENQLFPVTIIDSREEKSKPHYQFDPSNSVRPLSMKPLIIRNGNDNFYTFYYKAHKRDITVPRITIDADGRTTILEQRTVPVQKLKQREDFCGVLAADMKVRNHQVSHYDEQNYLVTLSIEAFEANLEDMHLSGVAESGIEELEREGAKVKAEFYVVIPTTRKKLKFTYFNTIKQQYVFLEVPVELLDSTVVTQTELNPKEDSFDKLKKYIFLTLVGFFFLMFLVYRDFFYLILGVVSLITLLTFYTPKKHICVKQGAPLYILPTKTSSISTKIDKELHTPLLGERLEFRKIEYKNGIIGWIKNEDLCEN</sequence>
<keyword evidence="1" id="KW-1133">Transmembrane helix</keyword>
<reference evidence="2 3" key="1">
    <citation type="submission" date="2020-10" db="EMBL/GenBank/DDBJ databases">
        <title>The genome of sulfurovum sp.</title>
        <authorList>
            <person name="Xie S."/>
            <person name="Shao Z."/>
            <person name="Jiang L."/>
        </authorList>
    </citation>
    <scope>NUCLEOTIDE SEQUENCE [LARGE SCALE GENOMIC DNA]</scope>
    <source>
        <strain evidence="2 3">ST-419</strain>
    </source>
</reference>
<keyword evidence="1" id="KW-0812">Transmembrane</keyword>
<proteinExistence type="predicted"/>